<dbReference type="InterPro" id="IPR050194">
    <property type="entry name" value="Glycosyltransferase_grp1"/>
</dbReference>
<dbReference type="RefSeq" id="WP_176265873.1">
    <property type="nucleotide sequence ID" value="NZ_JABWGV010000001.1"/>
</dbReference>
<dbReference type="InterPro" id="IPR028098">
    <property type="entry name" value="Glyco_trans_4-like_N"/>
</dbReference>
<dbReference type="AlphaFoldDB" id="A0A850GYU7"/>
<dbReference type="GO" id="GO:0016757">
    <property type="term" value="F:glycosyltransferase activity"/>
    <property type="evidence" value="ECO:0007669"/>
    <property type="project" value="TreeGrafter"/>
</dbReference>
<dbReference type="Gene3D" id="3.40.50.2000">
    <property type="entry name" value="Glycogen Phosphorylase B"/>
    <property type="match status" value="2"/>
</dbReference>
<evidence type="ECO:0000313" key="3">
    <source>
        <dbReference type="Proteomes" id="UP000561438"/>
    </source>
</evidence>
<name>A0A850GYU7_9SPHN</name>
<gene>
    <name evidence="2" type="ORF">HUV48_00765</name>
</gene>
<dbReference type="Proteomes" id="UP000561438">
    <property type="component" value="Unassembled WGS sequence"/>
</dbReference>
<dbReference type="Pfam" id="PF13579">
    <property type="entry name" value="Glyco_trans_4_4"/>
    <property type="match status" value="1"/>
</dbReference>
<evidence type="ECO:0000313" key="2">
    <source>
        <dbReference type="EMBL" id="NVD43547.1"/>
    </source>
</evidence>
<dbReference type="PANTHER" id="PTHR45947:SF3">
    <property type="entry name" value="SULFOQUINOVOSYL TRANSFERASE SQD2"/>
    <property type="match status" value="1"/>
</dbReference>
<evidence type="ECO:0000259" key="1">
    <source>
        <dbReference type="Pfam" id="PF13579"/>
    </source>
</evidence>
<keyword evidence="3" id="KW-1185">Reference proteome</keyword>
<dbReference type="SUPFAM" id="SSF53756">
    <property type="entry name" value="UDP-Glycosyltransferase/glycogen phosphorylase"/>
    <property type="match status" value="1"/>
</dbReference>
<feature type="domain" description="Glycosyltransferase subfamily 4-like N-terminal" evidence="1">
    <location>
        <begin position="21"/>
        <end position="168"/>
    </location>
</feature>
<sequence length="374" mass="39543">MSALTGKRIGLLSSWASSRNGGVWTAVEAQARMLRGLGAEPVIAALDDGATATGEFETILAPVMGPGAVGFAPSLTRRLKYARLDLLHLHGIWHYPGRAALEWARSTGRPLVVSPHGMLDRWITGRGRMKKRVARAWWETSLWRAASCFHALTEAEAGDIGREAGRDGALVIANPAPPLSHERKTMSPPHLLYLGRIHPKKNVLTLVKAWKSLEEKSALPRGATLTIAGSGEAAYSADLAASCARNDSITLAGPVHGDAKAALLRNARALILPSLSEGLPMTILEAWAVGTPTVMSEACHLESGYARGAALDSGTDKAAIAEAIGRTLDVSEDAWLAMSRAAQALAGGDLSKRVIAGRWEAAYAVLLDGRPASP</sequence>
<organism evidence="2 3">
    <name type="scientific">Qipengyuania atrilutea</name>
    <dbReference type="NCBI Taxonomy" id="2744473"/>
    <lineage>
        <taxon>Bacteria</taxon>
        <taxon>Pseudomonadati</taxon>
        <taxon>Pseudomonadota</taxon>
        <taxon>Alphaproteobacteria</taxon>
        <taxon>Sphingomonadales</taxon>
        <taxon>Erythrobacteraceae</taxon>
        <taxon>Qipengyuania</taxon>
    </lineage>
</organism>
<comment type="caution">
    <text evidence="2">The sequence shown here is derived from an EMBL/GenBank/DDBJ whole genome shotgun (WGS) entry which is preliminary data.</text>
</comment>
<dbReference type="Pfam" id="PF13692">
    <property type="entry name" value="Glyco_trans_1_4"/>
    <property type="match status" value="1"/>
</dbReference>
<proteinExistence type="predicted"/>
<keyword evidence="2" id="KW-0808">Transferase</keyword>
<protein>
    <submittedName>
        <fullName evidence="2">Glycosyltransferase</fullName>
    </submittedName>
</protein>
<dbReference type="PANTHER" id="PTHR45947">
    <property type="entry name" value="SULFOQUINOVOSYL TRANSFERASE SQD2"/>
    <property type="match status" value="1"/>
</dbReference>
<reference evidence="2 3" key="1">
    <citation type="submission" date="2020-06" db="EMBL/GenBank/DDBJ databases">
        <title>Altererythrobacter sp. HHU K3-1.</title>
        <authorList>
            <person name="Zhang D."/>
            <person name="Xue H."/>
        </authorList>
    </citation>
    <scope>NUCLEOTIDE SEQUENCE [LARGE SCALE GENOMIC DNA]</scope>
    <source>
        <strain evidence="2 3">HHU K3-1</strain>
    </source>
</reference>
<dbReference type="EMBL" id="JABWGV010000001">
    <property type="protein sequence ID" value="NVD43547.1"/>
    <property type="molecule type" value="Genomic_DNA"/>
</dbReference>
<accession>A0A850GYU7</accession>